<dbReference type="AlphaFoldDB" id="A0A918WGZ1"/>
<dbReference type="InterPro" id="IPR012902">
    <property type="entry name" value="N_methyl_site"/>
</dbReference>
<feature type="transmembrane region" description="Helical" evidence="2">
    <location>
        <begin position="14"/>
        <end position="36"/>
    </location>
</feature>
<dbReference type="SUPFAM" id="SSF54523">
    <property type="entry name" value="Pili subunits"/>
    <property type="match status" value="1"/>
</dbReference>
<dbReference type="EMBL" id="BMXI01000002">
    <property type="protein sequence ID" value="GHC43332.1"/>
    <property type="molecule type" value="Genomic_DNA"/>
</dbReference>
<evidence type="ECO:0000256" key="1">
    <source>
        <dbReference type="ARBA" id="ARBA00022481"/>
    </source>
</evidence>
<protein>
    <recommendedName>
        <fullName evidence="5">Prepilin-type N-terminal cleavage/methylation domain-containing protein</fullName>
    </recommendedName>
</protein>
<dbReference type="Pfam" id="PF07963">
    <property type="entry name" value="N_methyl"/>
    <property type="match status" value="1"/>
</dbReference>
<reference evidence="3" key="2">
    <citation type="submission" date="2020-09" db="EMBL/GenBank/DDBJ databases">
        <authorList>
            <person name="Sun Q."/>
            <person name="Kim S."/>
        </authorList>
    </citation>
    <scope>NUCLEOTIDE SEQUENCE</scope>
    <source>
        <strain evidence="3">KCTC 12988</strain>
    </source>
</reference>
<gene>
    <name evidence="3" type="ORF">GCM10007100_05560</name>
</gene>
<reference evidence="3" key="1">
    <citation type="journal article" date="2014" name="Int. J. Syst. Evol. Microbiol.">
        <title>Complete genome sequence of Corynebacterium casei LMG S-19264T (=DSM 44701T), isolated from a smear-ripened cheese.</title>
        <authorList>
            <consortium name="US DOE Joint Genome Institute (JGI-PGF)"/>
            <person name="Walter F."/>
            <person name="Albersmeier A."/>
            <person name="Kalinowski J."/>
            <person name="Ruckert C."/>
        </authorList>
    </citation>
    <scope>NUCLEOTIDE SEQUENCE</scope>
    <source>
        <strain evidence="3">KCTC 12988</strain>
    </source>
</reference>
<dbReference type="GO" id="GO:0015627">
    <property type="term" value="C:type II protein secretion system complex"/>
    <property type="evidence" value="ECO:0007669"/>
    <property type="project" value="InterPro"/>
</dbReference>
<keyword evidence="2" id="KW-1133">Transmembrane helix</keyword>
<dbReference type="PANTHER" id="PTHR30093">
    <property type="entry name" value="GENERAL SECRETION PATHWAY PROTEIN G"/>
    <property type="match status" value="1"/>
</dbReference>
<evidence type="ECO:0000313" key="4">
    <source>
        <dbReference type="Proteomes" id="UP000644507"/>
    </source>
</evidence>
<evidence type="ECO:0000313" key="3">
    <source>
        <dbReference type="EMBL" id="GHC43332.1"/>
    </source>
</evidence>
<evidence type="ECO:0008006" key="5">
    <source>
        <dbReference type="Google" id="ProtNLM"/>
    </source>
</evidence>
<dbReference type="PRINTS" id="PR00813">
    <property type="entry name" value="BCTERIALGSPG"/>
</dbReference>
<evidence type="ECO:0000256" key="2">
    <source>
        <dbReference type="SAM" id="Phobius"/>
    </source>
</evidence>
<dbReference type="RefSeq" id="WP_189567151.1">
    <property type="nucleotide sequence ID" value="NZ_BMXI01000002.1"/>
</dbReference>
<proteinExistence type="predicted"/>
<sequence>MKSSSQKGFTLTELLIVVGVIAVLGAVVVPIGRSVLVKSQKLRCQSNLREIGFALDSYCRDNHGRLPDLQSMRASRNADVPVLEVVLKKYNSNPDIFHCPADREFFKKSGSSYAWNNVVSGTAREAMNFFGGNQASKIPLVGDKEAFHGDENGTNLLYGDFRTDDEVKFSVGGGALGHAKN</sequence>
<keyword evidence="1" id="KW-0488">Methylation</keyword>
<keyword evidence="2" id="KW-0472">Membrane</keyword>
<name>A0A918WGZ1_9BACT</name>
<dbReference type="GO" id="GO:0015628">
    <property type="term" value="P:protein secretion by the type II secretion system"/>
    <property type="evidence" value="ECO:0007669"/>
    <property type="project" value="InterPro"/>
</dbReference>
<keyword evidence="2" id="KW-0812">Transmembrane</keyword>
<accession>A0A918WGZ1</accession>
<comment type="caution">
    <text evidence="3">The sequence shown here is derived from an EMBL/GenBank/DDBJ whole genome shotgun (WGS) entry which is preliminary data.</text>
</comment>
<keyword evidence="4" id="KW-1185">Reference proteome</keyword>
<dbReference type="NCBIfam" id="TIGR02532">
    <property type="entry name" value="IV_pilin_GFxxxE"/>
    <property type="match status" value="1"/>
</dbReference>
<organism evidence="3 4">
    <name type="scientific">Roseibacillus persicicus</name>
    <dbReference type="NCBI Taxonomy" id="454148"/>
    <lineage>
        <taxon>Bacteria</taxon>
        <taxon>Pseudomonadati</taxon>
        <taxon>Verrucomicrobiota</taxon>
        <taxon>Verrucomicrobiia</taxon>
        <taxon>Verrucomicrobiales</taxon>
        <taxon>Verrucomicrobiaceae</taxon>
        <taxon>Roseibacillus</taxon>
    </lineage>
</organism>
<dbReference type="InterPro" id="IPR045584">
    <property type="entry name" value="Pilin-like"/>
</dbReference>
<dbReference type="Gene3D" id="3.30.700.10">
    <property type="entry name" value="Glycoprotein, Type 4 Pilin"/>
    <property type="match status" value="1"/>
</dbReference>
<dbReference type="InterPro" id="IPR000983">
    <property type="entry name" value="Bac_GSPG_pilin"/>
</dbReference>
<dbReference type="Proteomes" id="UP000644507">
    <property type="component" value="Unassembled WGS sequence"/>
</dbReference>